<evidence type="ECO:0000313" key="3">
    <source>
        <dbReference type="Proteomes" id="UP001165492"/>
    </source>
</evidence>
<dbReference type="Proteomes" id="UP001165492">
    <property type="component" value="Unassembled WGS sequence"/>
</dbReference>
<dbReference type="EMBL" id="JAJHJB010000081">
    <property type="protein sequence ID" value="MCC5468601.1"/>
    <property type="molecule type" value="Genomic_DNA"/>
</dbReference>
<gene>
    <name evidence="2" type="ORF">LMF89_25010</name>
</gene>
<keyword evidence="1" id="KW-1133">Transmembrane helix</keyword>
<keyword evidence="3" id="KW-1185">Reference proteome</keyword>
<evidence type="ECO:0000256" key="1">
    <source>
        <dbReference type="SAM" id="Phobius"/>
    </source>
</evidence>
<evidence type="ECO:0008006" key="4">
    <source>
        <dbReference type="Google" id="ProtNLM"/>
    </source>
</evidence>
<dbReference type="NCBIfam" id="NF041644">
    <property type="entry name" value="CBO0543_fam"/>
    <property type="match status" value="1"/>
</dbReference>
<comment type="caution">
    <text evidence="2">The sequence shown here is derived from an EMBL/GenBank/DDBJ whole genome shotgun (WGS) entry which is preliminary data.</text>
</comment>
<proteinExistence type="predicted"/>
<feature type="transmembrane region" description="Helical" evidence="1">
    <location>
        <begin position="123"/>
        <end position="142"/>
    </location>
</feature>
<reference evidence="2" key="1">
    <citation type="submission" date="2021-11" db="EMBL/GenBank/DDBJ databases">
        <title>Description of a new species Pelosinus isolated from the bottom sediments of Lake Baikal.</title>
        <authorList>
            <person name="Zakharyuk A."/>
        </authorList>
    </citation>
    <scope>NUCLEOTIDE SEQUENCE</scope>
    <source>
        <strain evidence="2">Bkl1</strain>
    </source>
</reference>
<name>A0ABS8HZJ4_9FIRM</name>
<organism evidence="2 3">
    <name type="scientific">Pelosinus baikalensis</name>
    <dbReference type="NCBI Taxonomy" id="2892015"/>
    <lineage>
        <taxon>Bacteria</taxon>
        <taxon>Bacillati</taxon>
        <taxon>Bacillota</taxon>
        <taxon>Negativicutes</taxon>
        <taxon>Selenomonadales</taxon>
        <taxon>Sporomusaceae</taxon>
        <taxon>Pelosinus</taxon>
    </lineage>
</organism>
<feature type="transmembrane region" description="Helical" evidence="1">
    <location>
        <begin position="93"/>
        <end position="111"/>
    </location>
</feature>
<evidence type="ECO:0000313" key="2">
    <source>
        <dbReference type="EMBL" id="MCC5468601.1"/>
    </source>
</evidence>
<sequence length="152" mass="18695">MDFFYTRFLISWACWLLFADRSRWKEMVPVCVFASALGLITDQIVESYIPYWEYYGSEPEILREFMDDFDVYVVVTYLFIQWLPKKQSYFNMFYYWFAWTALAIGIEYIHVKTGHMAHYNGWTFWHSYTADWILFALFYLYHKIFQLEKLSK</sequence>
<dbReference type="InterPro" id="IPR048147">
    <property type="entry name" value="CBO0543-like"/>
</dbReference>
<keyword evidence="1" id="KW-0472">Membrane</keyword>
<dbReference type="RefSeq" id="WP_229537466.1">
    <property type="nucleotide sequence ID" value="NZ_JAJHJB010000081.1"/>
</dbReference>
<keyword evidence="1" id="KW-0812">Transmembrane</keyword>
<accession>A0ABS8HZJ4</accession>
<protein>
    <recommendedName>
        <fullName evidence="4">Transmembrane protein</fullName>
    </recommendedName>
</protein>